<accession>A0A6A5EDF4</accession>
<sequence length="109" mass="12073">MISPDREIGLLPKLDSVIGSSENPNEAMSITAAARLPRGPQHSQQAGPSPACSDQMKMLQRWKVELRATEGTTKQKAALQKTVQKLLKDMYSWHTQSSKTPTSLDFVKH</sequence>
<dbReference type="EMBL" id="VHII01000018">
    <property type="protein sequence ID" value="KAF1376359.1"/>
    <property type="molecule type" value="Genomic_DNA"/>
</dbReference>
<proteinExistence type="predicted"/>
<reference evidence="1 2" key="1">
    <citation type="submission" date="2019-06" db="EMBL/GenBank/DDBJ databases">
        <title>A chromosome-scale genome assembly of the European perch, Perca fluviatilis.</title>
        <authorList>
            <person name="Roques C."/>
            <person name="Zahm M."/>
            <person name="Cabau C."/>
            <person name="Klopp C."/>
            <person name="Bouchez O."/>
            <person name="Donnadieu C."/>
            <person name="Kuhl H."/>
            <person name="Gislard M."/>
            <person name="Guendouz S."/>
            <person name="Journot L."/>
            <person name="Haffray P."/>
            <person name="Bestin A."/>
            <person name="Morvezen R."/>
            <person name="Feron R."/>
            <person name="Wen M."/>
            <person name="Jouanno E."/>
            <person name="Herpin A."/>
            <person name="Schartl M."/>
            <person name="Postlethwait J."/>
            <person name="Schaerlinger B."/>
            <person name="Chardard D."/>
            <person name="Lecocq T."/>
            <person name="Poncet C."/>
            <person name="Jaffrelo L."/>
            <person name="Lampietro C."/>
            <person name="Guiguen Y."/>
        </authorList>
    </citation>
    <scope>NUCLEOTIDE SEQUENCE [LARGE SCALE GENOMIC DNA]</scope>
    <source>
        <tissue evidence="1">Blood</tissue>
    </source>
</reference>
<dbReference type="AlphaFoldDB" id="A0A6A5EDF4"/>
<comment type="caution">
    <text evidence="1">The sequence shown here is derived from an EMBL/GenBank/DDBJ whole genome shotgun (WGS) entry which is preliminary data.</text>
</comment>
<evidence type="ECO:0000313" key="2">
    <source>
        <dbReference type="Proteomes" id="UP000465112"/>
    </source>
</evidence>
<name>A0A6A5EDF4_PERFL</name>
<gene>
    <name evidence="1" type="ORF">PFLUV_G00210700</name>
</gene>
<organism evidence="1 2">
    <name type="scientific">Perca fluviatilis</name>
    <name type="common">European perch</name>
    <dbReference type="NCBI Taxonomy" id="8168"/>
    <lineage>
        <taxon>Eukaryota</taxon>
        <taxon>Metazoa</taxon>
        <taxon>Chordata</taxon>
        <taxon>Craniata</taxon>
        <taxon>Vertebrata</taxon>
        <taxon>Euteleostomi</taxon>
        <taxon>Actinopterygii</taxon>
        <taxon>Neopterygii</taxon>
        <taxon>Teleostei</taxon>
        <taxon>Neoteleostei</taxon>
        <taxon>Acanthomorphata</taxon>
        <taxon>Eupercaria</taxon>
        <taxon>Perciformes</taxon>
        <taxon>Percoidei</taxon>
        <taxon>Percidae</taxon>
        <taxon>Percinae</taxon>
        <taxon>Perca</taxon>
    </lineage>
</organism>
<dbReference type="Proteomes" id="UP000465112">
    <property type="component" value="Unassembled WGS sequence"/>
</dbReference>
<keyword evidence="2" id="KW-1185">Reference proteome</keyword>
<evidence type="ECO:0000313" key="1">
    <source>
        <dbReference type="EMBL" id="KAF1376359.1"/>
    </source>
</evidence>
<protein>
    <submittedName>
        <fullName evidence="1">Uncharacterized protein</fullName>
    </submittedName>
</protein>